<reference evidence="14 15" key="1">
    <citation type="submission" date="2014-04" db="EMBL/GenBank/DDBJ databases">
        <authorList>
            <consortium name="DOE Joint Genome Institute"/>
            <person name="Kuo A."/>
            <person name="Girlanda M."/>
            <person name="Perotto S."/>
            <person name="Kohler A."/>
            <person name="Nagy L.G."/>
            <person name="Floudas D."/>
            <person name="Copeland A."/>
            <person name="Barry K.W."/>
            <person name="Cichocki N."/>
            <person name="Veneault-Fourrey C."/>
            <person name="LaButti K."/>
            <person name="Lindquist E.A."/>
            <person name="Lipzen A."/>
            <person name="Lundell T."/>
            <person name="Morin E."/>
            <person name="Murat C."/>
            <person name="Sun H."/>
            <person name="Tunlid A."/>
            <person name="Henrissat B."/>
            <person name="Grigoriev I.V."/>
            <person name="Hibbett D.S."/>
            <person name="Martin F."/>
            <person name="Nordberg H.P."/>
            <person name="Cantor M.N."/>
            <person name="Hua S.X."/>
        </authorList>
    </citation>
    <scope>NUCLEOTIDE SEQUENCE [LARGE SCALE GENOMIC DNA]</scope>
    <source>
        <strain evidence="14 15">MUT 4182</strain>
    </source>
</reference>
<dbReference type="PROSITE" id="PS00584">
    <property type="entry name" value="PFKB_KINASES_2"/>
    <property type="match status" value="1"/>
</dbReference>
<keyword evidence="8 12" id="KW-0067">ATP-binding</keyword>
<dbReference type="Gene3D" id="3.40.1190.20">
    <property type="match status" value="1"/>
</dbReference>
<dbReference type="InterPro" id="IPR002139">
    <property type="entry name" value="Ribo/fructo_kinase"/>
</dbReference>
<dbReference type="GO" id="GO:0005737">
    <property type="term" value="C:cytoplasm"/>
    <property type="evidence" value="ECO:0007669"/>
    <property type="project" value="UniProtKB-SubCell"/>
</dbReference>
<evidence type="ECO:0000256" key="7">
    <source>
        <dbReference type="ARBA" id="ARBA00022777"/>
    </source>
</evidence>
<gene>
    <name evidence="14" type="ORF">M407DRAFT_64193</name>
</gene>
<evidence type="ECO:0000256" key="5">
    <source>
        <dbReference type="ARBA" id="ARBA00022723"/>
    </source>
</evidence>
<feature type="binding site" evidence="12">
    <location>
        <begin position="42"/>
        <end position="46"/>
    </location>
    <ligand>
        <name>substrate</name>
    </ligand>
</feature>
<dbReference type="EC" id="2.7.1.15" evidence="2 12"/>
<keyword evidence="15" id="KW-1185">Reference proteome</keyword>
<feature type="binding site" evidence="12">
    <location>
        <position position="301"/>
    </location>
    <ligand>
        <name>K(+)</name>
        <dbReference type="ChEBI" id="CHEBI:29103"/>
    </ligand>
</feature>
<reference evidence="15" key="2">
    <citation type="submission" date="2015-01" db="EMBL/GenBank/DDBJ databases">
        <title>Evolutionary Origins and Diversification of the Mycorrhizal Mutualists.</title>
        <authorList>
            <consortium name="DOE Joint Genome Institute"/>
            <consortium name="Mycorrhizal Genomics Consortium"/>
            <person name="Kohler A."/>
            <person name="Kuo A."/>
            <person name="Nagy L.G."/>
            <person name="Floudas D."/>
            <person name="Copeland A."/>
            <person name="Barry K.W."/>
            <person name="Cichocki N."/>
            <person name="Veneault-Fourrey C."/>
            <person name="LaButti K."/>
            <person name="Lindquist E.A."/>
            <person name="Lipzen A."/>
            <person name="Lundell T."/>
            <person name="Morin E."/>
            <person name="Murat C."/>
            <person name="Riley R."/>
            <person name="Ohm R."/>
            <person name="Sun H."/>
            <person name="Tunlid A."/>
            <person name="Henrissat B."/>
            <person name="Grigoriev I.V."/>
            <person name="Hibbett D.S."/>
            <person name="Martin F."/>
        </authorList>
    </citation>
    <scope>NUCLEOTIDE SEQUENCE [LARGE SCALE GENOMIC DNA]</scope>
    <source>
        <strain evidence="15">MUT 4182</strain>
    </source>
</reference>
<dbReference type="EMBL" id="KN822942">
    <property type="protein sequence ID" value="KIO34593.1"/>
    <property type="molecule type" value="Genomic_DNA"/>
</dbReference>
<dbReference type="HOGENOM" id="CLU_027634_2_0_1"/>
<dbReference type="SUPFAM" id="SSF53613">
    <property type="entry name" value="Ribokinase-like"/>
    <property type="match status" value="1"/>
</dbReference>
<accession>A0A0C3LKE7</accession>
<keyword evidence="4 12" id="KW-0808">Transferase</keyword>
<feature type="binding site" evidence="12">
    <location>
        <position position="150"/>
    </location>
    <ligand>
        <name>substrate</name>
    </ligand>
</feature>
<dbReference type="InterPro" id="IPR002173">
    <property type="entry name" value="Carboh/pur_kinase_PfkB_CS"/>
</dbReference>
<dbReference type="GO" id="GO:0004747">
    <property type="term" value="F:ribokinase activity"/>
    <property type="evidence" value="ECO:0007669"/>
    <property type="project" value="UniProtKB-UniRule"/>
</dbReference>
<evidence type="ECO:0000256" key="8">
    <source>
        <dbReference type="ARBA" id="ARBA00022840"/>
    </source>
</evidence>
<name>A0A0C3LKE7_9AGAM</name>
<comment type="subcellular location">
    <subcellularLocation>
        <location evidence="12">Cytoplasm</location>
    </subcellularLocation>
    <subcellularLocation>
        <location evidence="12">Nucleus</location>
    </subcellularLocation>
</comment>
<dbReference type="OrthoDB" id="415590at2759"/>
<dbReference type="STRING" id="1051891.A0A0C3LKE7"/>
<evidence type="ECO:0000256" key="6">
    <source>
        <dbReference type="ARBA" id="ARBA00022741"/>
    </source>
</evidence>
<evidence type="ECO:0000256" key="12">
    <source>
        <dbReference type="HAMAP-Rule" id="MF_03215"/>
    </source>
</evidence>
<keyword evidence="5 12" id="KW-0479">Metal-binding</keyword>
<evidence type="ECO:0000256" key="10">
    <source>
        <dbReference type="ARBA" id="ARBA00022958"/>
    </source>
</evidence>
<feature type="binding site" evidence="12">
    <location>
        <begin position="277"/>
        <end position="278"/>
    </location>
    <ligand>
        <name>ATP</name>
        <dbReference type="ChEBI" id="CHEBI:30616"/>
    </ligand>
</feature>
<evidence type="ECO:0000256" key="9">
    <source>
        <dbReference type="ARBA" id="ARBA00022842"/>
    </source>
</evidence>
<proteinExistence type="inferred from homology"/>
<evidence type="ECO:0000256" key="4">
    <source>
        <dbReference type="ARBA" id="ARBA00022679"/>
    </source>
</evidence>
<comment type="pathway">
    <text evidence="12">Carbohydrate metabolism; D-ribose degradation; D-ribose 5-phosphate from beta-D-ribopyranose: step 2/2.</text>
</comment>
<feature type="binding site" evidence="12">
    <location>
        <position position="196"/>
    </location>
    <ligand>
        <name>ATP</name>
        <dbReference type="ChEBI" id="CHEBI:30616"/>
    </ligand>
</feature>
<comment type="function">
    <text evidence="12">Catalyzes the phosphorylation of ribose at O-5 in a reaction requiring ATP and magnesium. The resulting D-ribose-5-phosphate can then be used either for sythesis of nucleotides, histidine, and tryptophan, or as a component of the pentose phosphate pathway.</text>
</comment>
<comment type="activity regulation">
    <text evidence="12">Activated by a monovalent cation that binds near, but not in, the active site. The most likely occupant of the site in vivo is potassium. Ion binding induces a conformational change that may alter substrate affinity.</text>
</comment>
<dbReference type="HAMAP" id="MF_01987">
    <property type="entry name" value="Ribokinase"/>
    <property type="match status" value="1"/>
</dbReference>
<keyword evidence="12" id="KW-0539">Nucleus</keyword>
<dbReference type="PRINTS" id="PR00990">
    <property type="entry name" value="RIBOKINASE"/>
</dbReference>
<evidence type="ECO:0000313" key="15">
    <source>
        <dbReference type="Proteomes" id="UP000054248"/>
    </source>
</evidence>
<dbReference type="Proteomes" id="UP000054248">
    <property type="component" value="Unassembled WGS sequence"/>
</dbReference>
<evidence type="ECO:0000256" key="3">
    <source>
        <dbReference type="ARBA" id="ARBA00016943"/>
    </source>
</evidence>
<evidence type="ECO:0000256" key="1">
    <source>
        <dbReference type="ARBA" id="ARBA00005380"/>
    </source>
</evidence>
<feature type="binding site" evidence="12">
    <location>
        <position position="272"/>
    </location>
    <ligand>
        <name>K(+)</name>
        <dbReference type="ChEBI" id="CHEBI:29103"/>
    </ligand>
</feature>
<dbReference type="PANTHER" id="PTHR10584:SF166">
    <property type="entry name" value="RIBOKINASE"/>
    <property type="match status" value="1"/>
</dbReference>
<organism evidence="14 15">
    <name type="scientific">Tulasnella calospora MUT 4182</name>
    <dbReference type="NCBI Taxonomy" id="1051891"/>
    <lineage>
        <taxon>Eukaryota</taxon>
        <taxon>Fungi</taxon>
        <taxon>Dikarya</taxon>
        <taxon>Basidiomycota</taxon>
        <taxon>Agaricomycotina</taxon>
        <taxon>Agaricomycetes</taxon>
        <taxon>Cantharellales</taxon>
        <taxon>Tulasnellaceae</taxon>
        <taxon>Tulasnella</taxon>
    </lineage>
</organism>
<evidence type="ECO:0000256" key="11">
    <source>
        <dbReference type="ARBA" id="ARBA00023277"/>
    </source>
</evidence>
<dbReference type="InterPro" id="IPR029056">
    <property type="entry name" value="Ribokinase-like"/>
</dbReference>
<evidence type="ECO:0000259" key="13">
    <source>
        <dbReference type="Pfam" id="PF00294"/>
    </source>
</evidence>
<protein>
    <recommendedName>
        <fullName evidence="3 12">Ribokinase</fullName>
        <shortName evidence="12">RK</shortName>
        <ecNumber evidence="2 12">2.7.1.15</ecNumber>
    </recommendedName>
</protein>
<feature type="binding site" evidence="12">
    <location>
        <begin position="14"/>
        <end position="16"/>
    </location>
    <ligand>
        <name>substrate</name>
    </ligand>
</feature>
<comment type="subunit">
    <text evidence="12">Homodimer.</text>
</comment>
<feature type="binding site" evidence="12">
    <location>
        <begin position="243"/>
        <end position="248"/>
    </location>
    <ligand>
        <name>ATP</name>
        <dbReference type="ChEBI" id="CHEBI:30616"/>
    </ligand>
</feature>
<keyword evidence="10 12" id="KW-0630">Potassium</keyword>
<evidence type="ECO:0000313" key="14">
    <source>
        <dbReference type="EMBL" id="KIO34593.1"/>
    </source>
</evidence>
<dbReference type="GO" id="GO:0046872">
    <property type="term" value="F:metal ion binding"/>
    <property type="evidence" value="ECO:0007669"/>
    <property type="project" value="UniProtKB-KW"/>
</dbReference>
<feature type="domain" description="Carbohydrate kinase PfkB" evidence="13">
    <location>
        <begin position="6"/>
        <end position="320"/>
    </location>
</feature>
<feature type="binding site" evidence="12">
    <location>
        <position position="274"/>
    </location>
    <ligand>
        <name>K(+)</name>
        <dbReference type="ChEBI" id="CHEBI:29103"/>
    </ligand>
</feature>
<dbReference type="AlphaFoldDB" id="A0A0C3LKE7"/>
<feature type="binding site" evidence="12">
    <location>
        <position position="304"/>
    </location>
    <ligand>
        <name>K(+)</name>
        <dbReference type="ChEBI" id="CHEBI:29103"/>
    </ligand>
</feature>
<dbReference type="InterPro" id="IPR011877">
    <property type="entry name" value="Ribokinase"/>
</dbReference>
<keyword evidence="9 12" id="KW-0460">Magnesium</keyword>
<dbReference type="UniPathway" id="UPA00916">
    <property type="reaction ID" value="UER00889"/>
</dbReference>
<feature type="binding site" evidence="12">
    <location>
        <position position="278"/>
    </location>
    <ligand>
        <name>substrate</name>
    </ligand>
</feature>
<dbReference type="GO" id="GO:0019303">
    <property type="term" value="P:D-ribose catabolic process"/>
    <property type="evidence" value="ECO:0007669"/>
    <property type="project" value="UniProtKB-UniRule"/>
</dbReference>
<dbReference type="InterPro" id="IPR011611">
    <property type="entry name" value="PfkB_dom"/>
</dbReference>
<keyword evidence="7 12" id="KW-0418">Kinase</keyword>
<keyword evidence="11 12" id="KW-0119">Carbohydrate metabolism</keyword>
<evidence type="ECO:0000256" key="2">
    <source>
        <dbReference type="ARBA" id="ARBA00012035"/>
    </source>
</evidence>
<keyword evidence="12" id="KW-0963">Cytoplasm</keyword>
<dbReference type="GO" id="GO:0005524">
    <property type="term" value="F:ATP binding"/>
    <property type="evidence" value="ECO:0007669"/>
    <property type="project" value="UniProtKB-UniRule"/>
</dbReference>
<comment type="cofactor">
    <cofactor evidence="12">
        <name>Mg(2+)</name>
        <dbReference type="ChEBI" id="CHEBI:18420"/>
    </cofactor>
    <text evidence="12">Requires a divalent cation, most likely magnesium in vivo, as an electrophilic catalyst to aid phosphoryl group transfer. It is the chelate of the metal and the nucleotide that is the actual substrate.</text>
</comment>
<comment type="caution">
    <text evidence="12">Lacks conserved residue(s) required for the propagation of feature annotation.</text>
</comment>
<dbReference type="GO" id="GO:0005634">
    <property type="term" value="C:nucleus"/>
    <property type="evidence" value="ECO:0007669"/>
    <property type="project" value="UniProtKB-SubCell"/>
</dbReference>
<comment type="catalytic activity">
    <reaction evidence="12">
        <text>D-ribose + ATP = D-ribose 5-phosphate + ADP + H(+)</text>
        <dbReference type="Rhea" id="RHEA:13697"/>
        <dbReference type="ChEBI" id="CHEBI:15378"/>
        <dbReference type="ChEBI" id="CHEBI:30616"/>
        <dbReference type="ChEBI" id="CHEBI:47013"/>
        <dbReference type="ChEBI" id="CHEBI:78346"/>
        <dbReference type="ChEBI" id="CHEBI:456216"/>
        <dbReference type="EC" id="2.7.1.15"/>
    </reaction>
</comment>
<dbReference type="Pfam" id="PF00294">
    <property type="entry name" value="PfkB"/>
    <property type="match status" value="1"/>
</dbReference>
<feature type="active site" description="Proton acceptor" evidence="12">
    <location>
        <position position="278"/>
    </location>
</feature>
<keyword evidence="6 12" id="KW-0547">Nucleotide-binding</keyword>
<dbReference type="PANTHER" id="PTHR10584">
    <property type="entry name" value="SUGAR KINASE"/>
    <property type="match status" value="1"/>
</dbReference>
<comment type="similarity">
    <text evidence="12">Belongs to the carbohydrate kinase PfkB family. Ribokinase subfamily.</text>
</comment>
<dbReference type="CDD" id="cd01174">
    <property type="entry name" value="ribokinase"/>
    <property type="match status" value="1"/>
</dbReference>
<sequence>MSRKPTIAVVGSLNYDLVTRVPRLPDLGETLTAKSFGTNCGGKGANQAVAAARLADRCEKVDVKMVGAVGGDGFGNEMKEQMRKHGVDVESVRVVDGMSSGVAVIVVDDATGDNRIMITPGANAAVTPSSLPPWLFNPSTAPDIIVLQLEIPPETVQYIINQSAQIQPRIPIILNPAPAVPLDESIYSKVEILILNETEAALLSGVSFAVREEGAERQDALKRKAKEAVDWFVKRGASDVVVTLGAYGAYYYDHQSGDQGWFNAHHVANVVDSTGAGDTFVGAIAMNYVQLKHAEREFCIEGGVSAATDAAAWSVQRSGT</sequence>
<comment type="similarity">
    <text evidence="1">Belongs to the carbohydrate kinase pfkB family.</text>
</comment>